<dbReference type="InterPro" id="IPR012337">
    <property type="entry name" value="RNaseH-like_sf"/>
</dbReference>
<name>A0A438D317_VITVI</name>
<feature type="domain" description="Integrase catalytic" evidence="6">
    <location>
        <begin position="361"/>
        <end position="537"/>
    </location>
</feature>
<feature type="region of interest" description="Disordered" evidence="4">
    <location>
        <begin position="216"/>
        <end position="248"/>
    </location>
</feature>
<evidence type="ECO:0000256" key="1">
    <source>
        <dbReference type="ARBA" id="ARBA00022723"/>
    </source>
</evidence>
<dbReference type="Gene3D" id="4.10.60.10">
    <property type="entry name" value="Zinc finger, CCHC-type"/>
    <property type="match status" value="1"/>
</dbReference>
<dbReference type="GO" id="GO:0008270">
    <property type="term" value="F:zinc ion binding"/>
    <property type="evidence" value="ECO:0007669"/>
    <property type="project" value="UniProtKB-KW"/>
</dbReference>
<feature type="compositionally biased region" description="Basic and acidic residues" evidence="4">
    <location>
        <begin position="957"/>
        <end position="971"/>
    </location>
</feature>
<dbReference type="PROSITE" id="PS50994">
    <property type="entry name" value="INTEGRASE"/>
    <property type="match status" value="1"/>
</dbReference>
<keyword evidence="1" id="KW-0479">Metal-binding</keyword>
<evidence type="ECO:0000256" key="3">
    <source>
        <dbReference type="PROSITE-ProRule" id="PRU00047"/>
    </source>
</evidence>
<dbReference type="Pfam" id="PF07727">
    <property type="entry name" value="RVT_2"/>
    <property type="match status" value="1"/>
</dbReference>
<evidence type="ECO:0000259" key="6">
    <source>
        <dbReference type="PROSITE" id="PS50994"/>
    </source>
</evidence>
<keyword evidence="2" id="KW-0378">Hydrolase</keyword>
<dbReference type="PROSITE" id="PS50158">
    <property type="entry name" value="ZF_CCHC"/>
    <property type="match status" value="1"/>
</dbReference>
<dbReference type="Pfam" id="PF25597">
    <property type="entry name" value="SH3_retrovirus"/>
    <property type="match status" value="1"/>
</dbReference>
<dbReference type="InterPro" id="IPR001878">
    <property type="entry name" value="Znf_CCHC"/>
</dbReference>
<dbReference type="Pfam" id="PF00665">
    <property type="entry name" value="rve"/>
    <property type="match status" value="1"/>
</dbReference>
<dbReference type="PANTHER" id="PTHR42648:SF27">
    <property type="entry name" value="RNA-DIRECTED DNA POLYMERASE"/>
    <property type="match status" value="1"/>
</dbReference>
<feature type="domain" description="CCHC-type" evidence="5">
    <location>
        <begin position="250"/>
        <end position="266"/>
    </location>
</feature>
<dbReference type="SUPFAM" id="SSF56672">
    <property type="entry name" value="DNA/RNA polymerases"/>
    <property type="match status" value="1"/>
</dbReference>
<dbReference type="InterPro" id="IPR013103">
    <property type="entry name" value="RVT_2"/>
</dbReference>
<organism evidence="7 8">
    <name type="scientific">Vitis vinifera</name>
    <name type="common">Grape</name>
    <dbReference type="NCBI Taxonomy" id="29760"/>
    <lineage>
        <taxon>Eukaryota</taxon>
        <taxon>Viridiplantae</taxon>
        <taxon>Streptophyta</taxon>
        <taxon>Embryophyta</taxon>
        <taxon>Tracheophyta</taxon>
        <taxon>Spermatophyta</taxon>
        <taxon>Magnoliopsida</taxon>
        <taxon>eudicotyledons</taxon>
        <taxon>Gunneridae</taxon>
        <taxon>Pentapetalae</taxon>
        <taxon>rosids</taxon>
        <taxon>Vitales</taxon>
        <taxon>Vitaceae</taxon>
        <taxon>Viteae</taxon>
        <taxon>Vitis</taxon>
    </lineage>
</organism>
<evidence type="ECO:0000256" key="4">
    <source>
        <dbReference type="SAM" id="MobiDB-lite"/>
    </source>
</evidence>
<proteinExistence type="predicted"/>
<reference evidence="7 8" key="1">
    <citation type="journal article" date="2018" name="PLoS Genet.">
        <title>Population sequencing reveals clonal diversity and ancestral inbreeding in the grapevine cultivar Chardonnay.</title>
        <authorList>
            <person name="Roach M.J."/>
            <person name="Johnson D.L."/>
            <person name="Bohlmann J."/>
            <person name="van Vuuren H.J."/>
            <person name="Jones S.J."/>
            <person name="Pretorius I.S."/>
            <person name="Schmidt S.A."/>
            <person name="Borneman A.R."/>
        </authorList>
    </citation>
    <scope>NUCLEOTIDE SEQUENCE [LARGE SCALE GENOMIC DNA]</scope>
    <source>
        <strain evidence="8">cv. Chardonnay</strain>
        <tissue evidence="7">Leaf</tissue>
    </source>
</reference>
<gene>
    <name evidence="7" type="primary">POLX_1192</name>
    <name evidence="7" type="ORF">CK203_087406</name>
</gene>
<keyword evidence="3" id="KW-0863">Zinc-finger</keyword>
<dbReference type="InterPro" id="IPR001584">
    <property type="entry name" value="Integrase_cat-core"/>
</dbReference>
<dbReference type="InterPro" id="IPR043502">
    <property type="entry name" value="DNA/RNA_pol_sf"/>
</dbReference>
<dbReference type="SUPFAM" id="SSF57756">
    <property type="entry name" value="Retrovirus zinc finger-like domains"/>
    <property type="match status" value="1"/>
</dbReference>
<dbReference type="AlphaFoldDB" id="A0A438D317"/>
<dbReference type="SMART" id="SM00343">
    <property type="entry name" value="ZnF_C2HC"/>
    <property type="match status" value="1"/>
</dbReference>
<dbReference type="Pfam" id="PF14223">
    <property type="entry name" value="Retrotran_gag_2"/>
    <property type="match status" value="1"/>
</dbReference>
<dbReference type="PANTHER" id="PTHR42648">
    <property type="entry name" value="TRANSPOSASE, PUTATIVE-RELATED"/>
    <property type="match status" value="1"/>
</dbReference>
<dbReference type="InterPro" id="IPR039537">
    <property type="entry name" value="Retrotran_Ty1/copia-like"/>
</dbReference>
<evidence type="ECO:0000259" key="5">
    <source>
        <dbReference type="PROSITE" id="PS50158"/>
    </source>
</evidence>
<dbReference type="CDD" id="cd09272">
    <property type="entry name" value="RNase_HI_RT_Ty1"/>
    <property type="match status" value="1"/>
</dbReference>
<dbReference type="GO" id="GO:0016787">
    <property type="term" value="F:hydrolase activity"/>
    <property type="evidence" value="ECO:0007669"/>
    <property type="project" value="UniProtKB-KW"/>
</dbReference>
<dbReference type="Gene3D" id="3.30.420.10">
    <property type="entry name" value="Ribonuclease H-like superfamily/Ribonuclease H"/>
    <property type="match status" value="1"/>
</dbReference>
<protein>
    <submittedName>
        <fullName evidence="7">Retrovirus-related Pol polyprotein from transposon TNT 1-94</fullName>
    </submittedName>
</protein>
<dbReference type="InterPro" id="IPR057670">
    <property type="entry name" value="SH3_retrovirus"/>
</dbReference>
<comment type="caution">
    <text evidence="7">The sequence shown here is derived from an EMBL/GenBank/DDBJ whole genome shotgun (WGS) entry which is preliminary data.</text>
</comment>
<sequence>MSNPIFSLLASQVLTGENFVKWKSNMNILLINENYHFVLKEDCPPVPPANASKAVSEEYNRWIIANNKTRCYLLAAMNEVLRTKHEGLETAREIMESLQQMFGRPSEQARHEAVKAVMNSKMKNGSSVREHVLKMIHHFNEAEINGAKIDEKTQVGMILETLSPSFLQFRTNYIMNHKKCNLTELLNELQSYETLIDDKGGKANIAEANAVVGKAYSSRNKKKRNVRNQKDKKKIQKKKRKVVEPKPKGKCFHCNQDGHWKRNCKKYLDELKQKKKQGASNHVCISLKMLESSKDLEEGAFMMRVGSGARVSATAIGTNGMNICSGYVDNGRIERLAKDGPLKELKVGTLPVCESCLEGKMTKRPFSAKGERAKVHLEIIHTDVCGPLNVKARGGYEYFVTFIDDYSRYGYVYLIQRKSEAFEKFKEFRAEAEKQLSKSIKTLRSDRGGEYLVYEFKDYLIENGILSQLTAPGTPQQNGVAERRNRTLLDMMRSMMSYSSLPTSFWGYALQTAVYILNIVPSKSIPNTPLELWNGRKPSLRHIRIWECPAHVLKGKTGKLEPRSEVCMFVGYPKGTRGGMFYSAQDNKVFVSTNATFLEYNYMADFKPRSKVVLEELLADEISPMPTTVVERQIKETTAQDLTPPPPRRSGREIRLPIRYRENGEAQVAVTDGSDDDPLTFKMAMDDVDREKWQEAMKLEIESMYSNSVWELVDLPEGIKPIGCKWIYKRKRGPNGKVETFKARLVAKGFTQKEGVDYEDTFSPVAMLKSIRILLSIAAYYDYEIWQMDVKTAFLNGHLEETIYMVQPEGFVVKDQEQKVCKLQRSIYGLKQASRSWNIRFNEAIKSYGFEQNLGEPCVYKQIEGDKVVFLVLYVDDILLIGNDVESLSKVKNWLASQFQMKDLGEANYIIGIQMTRDRKNRLLALSQAAYIDKVLVKFAMENSKKGNLPSRHGVHLSKEQCPKTPQDEEKMRRVPYASAVGSLMYAMLCTRPDICFAVGVVSRYQSNPGLDHWVAVKHILKYLRRTRNYMLVYSGRELIPIGYTDSDFQSDRDFRKSTSGAVFTLGGGAIIWRSFKQTCVADSTMEAEYVAACEAAKEAVWLREFLKELEVVPNMHEPIRLYCDNSGAVANAKEPRNHRKGKHIERKFHLVREIVSRGDVSVEKIASANNIADPFTKTLPARTFEQHLEGMGLRDMSHLL</sequence>
<feature type="region of interest" description="Disordered" evidence="4">
    <location>
        <begin position="949"/>
        <end position="971"/>
    </location>
</feature>
<evidence type="ECO:0000313" key="8">
    <source>
        <dbReference type="Proteomes" id="UP000288805"/>
    </source>
</evidence>
<accession>A0A438D317</accession>
<dbReference type="InterPro" id="IPR036875">
    <property type="entry name" value="Znf_CCHC_sf"/>
</dbReference>
<dbReference type="SUPFAM" id="SSF53098">
    <property type="entry name" value="Ribonuclease H-like"/>
    <property type="match status" value="1"/>
</dbReference>
<keyword evidence="3" id="KW-0862">Zinc</keyword>
<evidence type="ECO:0000313" key="7">
    <source>
        <dbReference type="EMBL" id="RVW29855.1"/>
    </source>
</evidence>
<dbReference type="EMBL" id="QGNW01001824">
    <property type="protein sequence ID" value="RVW29855.1"/>
    <property type="molecule type" value="Genomic_DNA"/>
</dbReference>
<evidence type="ECO:0000256" key="2">
    <source>
        <dbReference type="ARBA" id="ARBA00022801"/>
    </source>
</evidence>
<feature type="compositionally biased region" description="Basic residues" evidence="4">
    <location>
        <begin position="219"/>
        <end position="241"/>
    </location>
</feature>
<dbReference type="InterPro" id="IPR036397">
    <property type="entry name" value="RNaseH_sf"/>
</dbReference>
<dbReference type="GO" id="GO:0015074">
    <property type="term" value="P:DNA integration"/>
    <property type="evidence" value="ECO:0007669"/>
    <property type="project" value="InterPro"/>
</dbReference>
<dbReference type="Proteomes" id="UP000288805">
    <property type="component" value="Unassembled WGS sequence"/>
</dbReference>
<dbReference type="GO" id="GO:0003676">
    <property type="term" value="F:nucleic acid binding"/>
    <property type="evidence" value="ECO:0007669"/>
    <property type="project" value="InterPro"/>
</dbReference>